<sequence>MRQRLAWLDGLRAVAVLLVLYAHLSRYLFRGAREFSSEWLNAGTAGVMLFFLVSGYIIPASLERHGDLRRFWVSRLRRLVPLYAVVSAAVVGLGIAGRVPLDSFLAAHPGTSAAAHAGMMPFLLGVPLVTPVFWTLTFEMAFYLLVTALFALRIPRADAVLSVVLAAVGVATAPLVPQLVPGSSPVIAGVIVLLGAGLFAVTSRRRRAVVIGGLVLGGLAGTLLVANMDPAHSWDGLLILAVMFTGTTIYRADHGQTGWWPVIVTGTVVATALLVNWFAELTSLHALTPRYMTRSVITLLVFAGSFALGMATRRRRTPRWLAHAGVISYSVYLVHYVLIQLLAPALPRDLSVPVQALAVVAYLTLLFGICELTYRYVELPGQRLGRRRAPAPADDRHGLAG</sequence>
<dbReference type="EMBL" id="BOQP01000021">
    <property type="protein sequence ID" value="GIM74920.1"/>
    <property type="molecule type" value="Genomic_DNA"/>
</dbReference>
<feature type="domain" description="Acyltransferase 3" evidence="2">
    <location>
        <begin position="6"/>
        <end position="365"/>
    </location>
</feature>
<feature type="transmembrane region" description="Helical" evidence="1">
    <location>
        <begin position="208"/>
        <end position="228"/>
    </location>
</feature>
<dbReference type="GO" id="GO:0000271">
    <property type="term" value="P:polysaccharide biosynthetic process"/>
    <property type="evidence" value="ECO:0007669"/>
    <property type="project" value="TreeGrafter"/>
</dbReference>
<feature type="transmembrane region" description="Helical" evidence="1">
    <location>
        <begin position="320"/>
        <end position="343"/>
    </location>
</feature>
<feature type="transmembrane region" description="Helical" evidence="1">
    <location>
        <begin position="39"/>
        <end position="58"/>
    </location>
</feature>
<feature type="transmembrane region" description="Helical" evidence="1">
    <location>
        <begin position="291"/>
        <end position="308"/>
    </location>
</feature>
<evidence type="ECO:0000256" key="1">
    <source>
        <dbReference type="SAM" id="Phobius"/>
    </source>
</evidence>
<keyword evidence="1" id="KW-1133">Transmembrane helix</keyword>
<dbReference type="PANTHER" id="PTHR23028">
    <property type="entry name" value="ACETYLTRANSFERASE"/>
    <property type="match status" value="1"/>
</dbReference>
<keyword evidence="1" id="KW-0812">Transmembrane</keyword>
<dbReference type="GO" id="GO:0016020">
    <property type="term" value="C:membrane"/>
    <property type="evidence" value="ECO:0007669"/>
    <property type="project" value="TreeGrafter"/>
</dbReference>
<gene>
    <name evidence="3" type="primary">exoZ</name>
    <name evidence="3" type="ORF">Aco04nite_42790</name>
</gene>
<dbReference type="Proteomes" id="UP000680865">
    <property type="component" value="Unassembled WGS sequence"/>
</dbReference>
<dbReference type="RefSeq" id="WP_212998995.1">
    <property type="nucleotide sequence ID" value="NZ_BAAATW010000015.1"/>
</dbReference>
<feature type="transmembrane region" description="Helical" evidence="1">
    <location>
        <begin position="182"/>
        <end position="201"/>
    </location>
</feature>
<dbReference type="InterPro" id="IPR002656">
    <property type="entry name" value="Acyl_transf_3_dom"/>
</dbReference>
<protein>
    <submittedName>
        <fullName evidence="3">Acyltransferase</fullName>
    </submittedName>
</protein>
<dbReference type="GO" id="GO:0016747">
    <property type="term" value="F:acyltransferase activity, transferring groups other than amino-acyl groups"/>
    <property type="evidence" value="ECO:0007669"/>
    <property type="project" value="InterPro"/>
</dbReference>
<comment type="caution">
    <text evidence="3">The sequence shown here is derived from an EMBL/GenBank/DDBJ whole genome shotgun (WGS) entry which is preliminary data.</text>
</comment>
<accession>A0A919VTM2</accession>
<evidence type="ECO:0000313" key="4">
    <source>
        <dbReference type="Proteomes" id="UP000680865"/>
    </source>
</evidence>
<keyword evidence="4" id="KW-1185">Reference proteome</keyword>
<reference evidence="3" key="1">
    <citation type="submission" date="2021-03" db="EMBL/GenBank/DDBJ databases">
        <title>Whole genome shotgun sequence of Actinoplanes consettensis NBRC 14913.</title>
        <authorList>
            <person name="Komaki H."/>
            <person name="Tamura T."/>
        </authorList>
    </citation>
    <scope>NUCLEOTIDE SEQUENCE</scope>
    <source>
        <strain evidence="3">NBRC 14913</strain>
    </source>
</reference>
<organism evidence="3 4">
    <name type="scientific">Winogradskya consettensis</name>
    <dbReference type="NCBI Taxonomy" id="113560"/>
    <lineage>
        <taxon>Bacteria</taxon>
        <taxon>Bacillati</taxon>
        <taxon>Actinomycetota</taxon>
        <taxon>Actinomycetes</taxon>
        <taxon>Micromonosporales</taxon>
        <taxon>Micromonosporaceae</taxon>
        <taxon>Winogradskya</taxon>
    </lineage>
</organism>
<evidence type="ECO:0000259" key="2">
    <source>
        <dbReference type="Pfam" id="PF01757"/>
    </source>
</evidence>
<feature type="transmembrane region" description="Helical" evidence="1">
    <location>
        <begin position="7"/>
        <end position="24"/>
    </location>
</feature>
<keyword evidence="3" id="KW-0012">Acyltransferase</keyword>
<feature type="transmembrane region" description="Helical" evidence="1">
    <location>
        <begin position="234"/>
        <end position="252"/>
    </location>
</feature>
<dbReference type="AlphaFoldDB" id="A0A919VTM2"/>
<keyword evidence="1" id="KW-0472">Membrane</keyword>
<feature type="transmembrane region" description="Helical" evidence="1">
    <location>
        <begin position="132"/>
        <end position="152"/>
    </location>
</feature>
<feature type="transmembrane region" description="Helical" evidence="1">
    <location>
        <begin position="159"/>
        <end position="176"/>
    </location>
</feature>
<dbReference type="PANTHER" id="PTHR23028:SF53">
    <property type="entry name" value="ACYL_TRANSF_3 DOMAIN-CONTAINING PROTEIN"/>
    <property type="match status" value="1"/>
</dbReference>
<dbReference type="InterPro" id="IPR050879">
    <property type="entry name" value="Acyltransferase_3"/>
</dbReference>
<feature type="transmembrane region" description="Helical" evidence="1">
    <location>
        <begin position="355"/>
        <end position="377"/>
    </location>
</feature>
<proteinExistence type="predicted"/>
<feature type="transmembrane region" description="Helical" evidence="1">
    <location>
        <begin position="79"/>
        <end position="99"/>
    </location>
</feature>
<evidence type="ECO:0000313" key="3">
    <source>
        <dbReference type="EMBL" id="GIM74920.1"/>
    </source>
</evidence>
<keyword evidence="3" id="KW-0808">Transferase</keyword>
<dbReference type="Pfam" id="PF01757">
    <property type="entry name" value="Acyl_transf_3"/>
    <property type="match status" value="1"/>
</dbReference>
<feature type="transmembrane region" description="Helical" evidence="1">
    <location>
        <begin position="259"/>
        <end position="279"/>
    </location>
</feature>
<name>A0A919VTM2_9ACTN</name>